<sequence length="157" mass="16900">MSDMLVKLYELPELAPVTKSLAEKGIDIRRAIAPEKHIVVEWVRRNFNDGWASECEAAFANQPVSCYLAVKQGELIGFACYEATCKNFFGPTGVAENERKAGAGKGLLLASLHSMRALGYGYAVIGSAGPKEYYAKMVGATVIEGSSPGVYKGMLSK</sequence>
<dbReference type="Proteomes" id="UP000632125">
    <property type="component" value="Unassembled WGS sequence"/>
</dbReference>
<dbReference type="SUPFAM" id="SSF55729">
    <property type="entry name" value="Acyl-CoA N-acyltransferases (Nat)"/>
    <property type="match status" value="1"/>
</dbReference>
<protein>
    <submittedName>
        <fullName evidence="2">GNAT family N-acetyltransferase</fullName>
    </submittedName>
</protein>
<dbReference type="AlphaFoldDB" id="A0A927CMV8"/>
<evidence type="ECO:0000313" key="2">
    <source>
        <dbReference type="EMBL" id="MBD2870192.1"/>
    </source>
</evidence>
<evidence type="ECO:0000313" key="3">
    <source>
        <dbReference type="Proteomes" id="UP000632125"/>
    </source>
</evidence>
<dbReference type="EMBL" id="JACXIY010000018">
    <property type="protein sequence ID" value="MBD2870192.1"/>
    <property type="molecule type" value="Genomic_DNA"/>
</dbReference>
<dbReference type="RefSeq" id="WP_190862909.1">
    <property type="nucleotide sequence ID" value="NZ_JACXIY010000018.1"/>
</dbReference>
<dbReference type="PROSITE" id="PS51186">
    <property type="entry name" value="GNAT"/>
    <property type="match status" value="1"/>
</dbReference>
<reference evidence="2" key="1">
    <citation type="submission" date="2020-09" db="EMBL/GenBank/DDBJ databases">
        <title>A novel bacterium of genus Paenibacillus, isolated from South China Sea.</title>
        <authorList>
            <person name="Huang H."/>
            <person name="Mo K."/>
            <person name="Hu Y."/>
        </authorList>
    </citation>
    <scope>NUCLEOTIDE SEQUENCE</scope>
    <source>
        <strain evidence="2">IB182493</strain>
    </source>
</reference>
<dbReference type="InterPro" id="IPR000182">
    <property type="entry name" value="GNAT_dom"/>
</dbReference>
<accession>A0A927CMV8</accession>
<dbReference type="InterPro" id="IPR016181">
    <property type="entry name" value="Acyl_CoA_acyltransferase"/>
</dbReference>
<name>A0A927CMV8_9BACL</name>
<keyword evidence="3" id="KW-1185">Reference proteome</keyword>
<feature type="domain" description="N-acetyltransferase" evidence="1">
    <location>
        <begin position="26"/>
        <end position="157"/>
    </location>
</feature>
<gene>
    <name evidence="2" type="ORF">IDH41_16530</name>
</gene>
<evidence type="ECO:0000259" key="1">
    <source>
        <dbReference type="PROSITE" id="PS51186"/>
    </source>
</evidence>
<organism evidence="2 3">
    <name type="scientific">Paenibacillus arenilitoris</name>
    <dbReference type="NCBI Taxonomy" id="2772299"/>
    <lineage>
        <taxon>Bacteria</taxon>
        <taxon>Bacillati</taxon>
        <taxon>Bacillota</taxon>
        <taxon>Bacilli</taxon>
        <taxon>Bacillales</taxon>
        <taxon>Paenibacillaceae</taxon>
        <taxon>Paenibacillus</taxon>
    </lineage>
</organism>
<proteinExistence type="predicted"/>
<comment type="caution">
    <text evidence="2">The sequence shown here is derived from an EMBL/GenBank/DDBJ whole genome shotgun (WGS) entry which is preliminary data.</text>
</comment>
<dbReference type="Gene3D" id="3.40.630.30">
    <property type="match status" value="1"/>
</dbReference>
<dbReference type="GO" id="GO:0016747">
    <property type="term" value="F:acyltransferase activity, transferring groups other than amino-acyl groups"/>
    <property type="evidence" value="ECO:0007669"/>
    <property type="project" value="InterPro"/>
</dbReference>
<dbReference type="Pfam" id="PF00583">
    <property type="entry name" value="Acetyltransf_1"/>
    <property type="match status" value="1"/>
</dbReference>